<organism evidence="8 9">
    <name type="scientific">Tumebacillus lipolyticus</name>
    <dbReference type="NCBI Taxonomy" id="1280370"/>
    <lineage>
        <taxon>Bacteria</taxon>
        <taxon>Bacillati</taxon>
        <taxon>Bacillota</taxon>
        <taxon>Bacilli</taxon>
        <taxon>Bacillales</taxon>
        <taxon>Alicyclobacillaceae</taxon>
        <taxon>Tumebacillus</taxon>
    </lineage>
</organism>
<evidence type="ECO:0000256" key="6">
    <source>
        <dbReference type="ARBA" id="ARBA00023136"/>
    </source>
</evidence>
<keyword evidence="6 7" id="KW-0472">Membrane</keyword>
<feature type="transmembrane region" description="Helical" evidence="7">
    <location>
        <begin position="340"/>
        <end position="360"/>
    </location>
</feature>
<dbReference type="Proteomes" id="UP001597343">
    <property type="component" value="Unassembled WGS sequence"/>
</dbReference>
<feature type="transmembrane region" description="Helical" evidence="7">
    <location>
        <begin position="118"/>
        <end position="141"/>
    </location>
</feature>
<sequence>MLADNFASISFVWLLLESGGGAVATSILFFVTLIPEMLLGLFVSPLLARGRLNVWMFGSDAVRALIMLVIPLCYYYDFLPIWLFFVAGFIQSACGSVYNPASVALLPRLVERSHVQKANAFMASANQVVFLVGLAGAGVLVNWLSSVTTMVVTSGVFLISGLLLLFLRPNKVEAPTPTESVEQIEQEEEEKLTFSEKIKSYWKEVLSGFTILRKHKTIFAINVYATFLNFGMAPFLALLAVYVTEELQGDAGTLSLLRGSLMVGALLMGIVLSKLKIKRYFALFIFAGLCQGLALTVFEFSSLIWVIVLCCAIIGMVETAVNVPEMVLIQTTVPPNEQPAIYAAGTALATSCLPIAALIVGPLAEAYGVGTIIACGGVLIIGTGILVRLFLPVDKTTAADANGQSTSS</sequence>
<dbReference type="SUPFAM" id="SSF103473">
    <property type="entry name" value="MFS general substrate transporter"/>
    <property type="match status" value="1"/>
</dbReference>
<evidence type="ECO:0000256" key="2">
    <source>
        <dbReference type="ARBA" id="ARBA00022448"/>
    </source>
</evidence>
<evidence type="ECO:0000256" key="7">
    <source>
        <dbReference type="SAM" id="Phobius"/>
    </source>
</evidence>
<keyword evidence="9" id="KW-1185">Reference proteome</keyword>
<gene>
    <name evidence="8" type="ORF">ACFSOY_00805</name>
</gene>
<feature type="transmembrane region" description="Helical" evidence="7">
    <location>
        <begin position="147"/>
        <end position="167"/>
    </location>
</feature>
<evidence type="ECO:0000313" key="8">
    <source>
        <dbReference type="EMBL" id="MFD2168556.1"/>
    </source>
</evidence>
<feature type="transmembrane region" description="Helical" evidence="7">
    <location>
        <begin position="366"/>
        <end position="391"/>
    </location>
</feature>
<dbReference type="InterPro" id="IPR036259">
    <property type="entry name" value="MFS_trans_sf"/>
</dbReference>
<feature type="transmembrane region" description="Helical" evidence="7">
    <location>
        <begin position="54"/>
        <end position="76"/>
    </location>
</feature>
<proteinExistence type="predicted"/>
<dbReference type="InterPro" id="IPR011701">
    <property type="entry name" value="MFS"/>
</dbReference>
<feature type="transmembrane region" description="Helical" evidence="7">
    <location>
        <begin position="219"/>
        <end position="243"/>
    </location>
</feature>
<reference evidence="9" key="1">
    <citation type="journal article" date="2019" name="Int. J. Syst. Evol. Microbiol.">
        <title>The Global Catalogue of Microorganisms (GCM) 10K type strain sequencing project: providing services to taxonomists for standard genome sequencing and annotation.</title>
        <authorList>
            <consortium name="The Broad Institute Genomics Platform"/>
            <consortium name="The Broad Institute Genome Sequencing Center for Infectious Disease"/>
            <person name="Wu L."/>
            <person name="Ma J."/>
        </authorList>
    </citation>
    <scope>NUCLEOTIDE SEQUENCE [LARGE SCALE GENOMIC DNA]</scope>
    <source>
        <strain evidence="9">CGMCC 1.13574</strain>
    </source>
</reference>
<feature type="transmembrane region" description="Helical" evidence="7">
    <location>
        <begin position="255"/>
        <end position="273"/>
    </location>
</feature>
<keyword evidence="4 7" id="KW-0812">Transmembrane</keyword>
<keyword evidence="3" id="KW-1003">Cell membrane</keyword>
<protein>
    <submittedName>
        <fullName evidence="8">MFS transporter</fullName>
    </submittedName>
</protein>
<dbReference type="Gene3D" id="1.20.1250.20">
    <property type="entry name" value="MFS general substrate transporter like domains"/>
    <property type="match status" value="1"/>
</dbReference>
<accession>A0ABW4ZT22</accession>
<evidence type="ECO:0000256" key="3">
    <source>
        <dbReference type="ARBA" id="ARBA00022475"/>
    </source>
</evidence>
<comment type="caution">
    <text evidence="8">The sequence shown here is derived from an EMBL/GenBank/DDBJ whole genome shotgun (WGS) entry which is preliminary data.</text>
</comment>
<feature type="transmembrane region" description="Helical" evidence="7">
    <location>
        <begin position="280"/>
        <end position="298"/>
    </location>
</feature>
<comment type="subcellular location">
    <subcellularLocation>
        <location evidence="1">Cell membrane</location>
        <topology evidence="1">Multi-pass membrane protein</topology>
    </subcellularLocation>
</comment>
<dbReference type="EMBL" id="JBHUIO010000002">
    <property type="protein sequence ID" value="MFD2168556.1"/>
    <property type="molecule type" value="Genomic_DNA"/>
</dbReference>
<evidence type="ECO:0000256" key="4">
    <source>
        <dbReference type="ARBA" id="ARBA00022692"/>
    </source>
</evidence>
<evidence type="ECO:0000256" key="5">
    <source>
        <dbReference type="ARBA" id="ARBA00022989"/>
    </source>
</evidence>
<feature type="transmembrane region" description="Helical" evidence="7">
    <location>
        <begin position="20"/>
        <end position="42"/>
    </location>
</feature>
<evidence type="ECO:0000256" key="1">
    <source>
        <dbReference type="ARBA" id="ARBA00004651"/>
    </source>
</evidence>
<evidence type="ECO:0000313" key="9">
    <source>
        <dbReference type="Proteomes" id="UP001597343"/>
    </source>
</evidence>
<dbReference type="PANTHER" id="PTHR23513">
    <property type="entry name" value="INTEGRAL MEMBRANE EFFLUX PROTEIN-RELATED"/>
    <property type="match status" value="1"/>
</dbReference>
<dbReference type="Pfam" id="PF07690">
    <property type="entry name" value="MFS_1"/>
    <property type="match status" value="1"/>
</dbReference>
<feature type="transmembrane region" description="Helical" evidence="7">
    <location>
        <begin position="304"/>
        <end position="328"/>
    </location>
</feature>
<keyword evidence="5 7" id="KW-1133">Transmembrane helix</keyword>
<dbReference type="PANTHER" id="PTHR23513:SF9">
    <property type="entry name" value="ENTEROBACTIN EXPORTER ENTS"/>
    <property type="match status" value="1"/>
</dbReference>
<dbReference type="CDD" id="cd06173">
    <property type="entry name" value="MFS_MefA_like"/>
    <property type="match status" value="1"/>
</dbReference>
<name>A0ABW4ZT22_9BACL</name>
<keyword evidence="2" id="KW-0813">Transport</keyword>